<protein>
    <submittedName>
        <fullName evidence="2">Uncharacterized protein</fullName>
    </submittedName>
</protein>
<keyword evidence="1" id="KW-0175">Coiled coil</keyword>
<evidence type="ECO:0000313" key="2">
    <source>
        <dbReference type="EMBL" id="RDU64296.1"/>
    </source>
</evidence>
<dbReference type="InterPro" id="IPR058078">
    <property type="entry name" value="Cj0814-like"/>
</dbReference>
<feature type="coiled-coil region" evidence="1">
    <location>
        <begin position="316"/>
        <end position="357"/>
    </location>
</feature>
<dbReference type="GeneID" id="82534734"/>
<gene>
    <name evidence="2" type="ORF">CQA43_00300</name>
</gene>
<name>A0A3D8IHA5_9HELI</name>
<organism evidence="2 3">
    <name type="scientific">Helicobacter ganmani</name>
    <dbReference type="NCBI Taxonomy" id="60246"/>
    <lineage>
        <taxon>Bacteria</taxon>
        <taxon>Pseudomonadati</taxon>
        <taxon>Campylobacterota</taxon>
        <taxon>Epsilonproteobacteria</taxon>
        <taxon>Campylobacterales</taxon>
        <taxon>Helicobacteraceae</taxon>
        <taxon>Helicobacter</taxon>
    </lineage>
</organism>
<dbReference type="EMBL" id="NXLS01000001">
    <property type="protein sequence ID" value="RDU64296.1"/>
    <property type="molecule type" value="Genomic_DNA"/>
</dbReference>
<comment type="caution">
    <text evidence="2">The sequence shown here is derived from an EMBL/GenBank/DDBJ whole genome shotgun (WGS) entry which is preliminary data.</text>
</comment>
<keyword evidence="3" id="KW-1185">Reference proteome</keyword>
<evidence type="ECO:0000256" key="1">
    <source>
        <dbReference type="SAM" id="Coils"/>
    </source>
</evidence>
<evidence type="ECO:0000313" key="3">
    <source>
        <dbReference type="Proteomes" id="UP000256650"/>
    </source>
</evidence>
<dbReference type="Proteomes" id="UP000256650">
    <property type="component" value="Unassembled WGS sequence"/>
</dbReference>
<dbReference type="AlphaFoldDB" id="A0A3D8IHA5"/>
<accession>A0A3D8IHA5</accession>
<sequence length="430" mass="49378">MIISQTRNYDNFMQDNKALQQTSNANQIANQKHNLTSNKTEAVKEVLGYGVDSEGFFTSDLNEAAGIPKDYKIYAKDIENFVNYHQNRSDILATHNQVDIAKSLANAYKAFSQLIPQSQSPSFSNKELENMPYAFKMDSNYNVTQTYTYAEYQSALNKDESGILLTFNTFDSRGFSKINAETIFNQADNVSINKYAYQNANGIAKGGVLIAFLNNSSLFFNVNQFLEGETKILGKIIGLDKNISEKELENFKGFMNANKIQSAFGENNDSWNTIEEQLSLQYYIKRSEATGDKDLFKESLSFAQEYQEMIDSSMSLEEFKEKYLDFKERHEEFVKKLKEKENILSQSEKQNSNEETELGSKNKKFKPIQVTSKSETYQDTSFLNTLDFIKSQQKLEQILILFGERSKGNFDIQNFKNFLTSSWKRLDTEV</sequence>
<dbReference type="RefSeq" id="WP_115550630.1">
    <property type="nucleotide sequence ID" value="NZ_CAPHNE010000047.1"/>
</dbReference>
<reference evidence="2 3" key="1">
    <citation type="submission" date="2018-04" db="EMBL/GenBank/DDBJ databases">
        <title>Novel Campyloabacter and Helicobacter Species and Strains.</title>
        <authorList>
            <person name="Mannion A.J."/>
            <person name="Shen Z."/>
            <person name="Fox J.G."/>
        </authorList>
    </citation>
    <scope>NUCLEOTIDE SEQUENCE [LARGE SCALE GENOMIC DNA]</scope>
    <source>
        <strain evidence="2 3">MIT 99-5101</strain>
    </source>
</reference>
<dbReference type="NCBIfam" id="NF046095">
    <property type="entry name" value="flg_dep_Cj0814"/>
    <property type="match status" value="1"/>
</dbReference>
<dbReference type="OrthoDB" id="5314967at2"/>
<proteinExistence type="predicted"/>